<dbReference type="GO" id="GO:0005886">
    <property type="term" value="C:plasma membrane"/>
    <property type="evidence" value="ECO:0007669"/>
    <property type="project" value="UniProtKB-SubCell"/>
</dbReference>
<dbReference type="EMBL" id="LQPG01000026">
    <property type="protein sequence ID" value="ORW09904.1"/>
    <property type="molecule type" value="Genomic_DNA"/>
</dbReference>
<dbReference type="AlphaFoldDB" id="A0A1X1YFS2"/>
<evidence type="ECO:0008006" key="10">
    <source>
        <dbReference type="Google" id="ProtNLM"/>
    </source>
</evidence>
<gene>
    <name evidence="8" type="ORF">AWC16_15405</name>
</gene>
<organism evidence="8 9">
    <name type="scientific">Mycolicibacter longobardus</name>
    <dbReference type="NCBI Taxonomy" id="1108812"/>
    <lineage>
        <taxon>Bacteria</taxon>
        <taxon>Bacillati</taxon>
        <taxon>Actinomycetota</taxon>
        <taxon>Actinomycetes</taxon>
        <taxon>Mycobacteriales</taxon>
        <taxon>Mycobacteriaceae</taxon>
        <taxon>Mycolicibacter</taxon>
    </lineage>
</organism>
<keyword evidence="5 7" id="KW-1133">Transmembrane helix</keyword>
<keyword evidence="3" id="KW-1003">Cell membrane</keyword>
<dbReference type="STRING" id="1108812.AWC16_15405"/>
<keyword evidence="6 7" id="KW-0472">Membrane</keyword>
<sequence length="99" mass="10503">MPMAGSYLAAALSTPTSVSWLAYVLIGGVAGWLANRVMKRGGSGILLNILIGVIGGFIGGMLLTWLGVDVEHGRKWFTFFVSLGGAIVLLWVVGLARRR</sequence>
<dbReference type="Pfam" id="PF04226">
    <property type="entry name" value="Transgly_assoc"/>
    <property type="match status" value="1"/>
</dbReference>
<keyword evidence="4 7" id="KW-0812">Transmembrane</keyword>
<name>A0A1X1YFS2_9MYCO</name>
<comment type="caution">
    <text evidence="8">The sequence shown here is derived from an EMBL/GenBank/DDBJ whole genome shotgun (WGS) entry which is preliminary data.</text>
</comment>
<dbReference type="InterPro" id="IPR007341">
    <property type="entry name" value="Transgly_assoc"/>
</dbReference>
<comment type="subcellular location">
    <subcellularLocation>
        <location evidence="1">Cell membrane</location>
        <topology evidence="1">Multi-pass membrane protein</topology>
    </subcellularLocation>
</comment>
<evidence type="ECO:0000256" key="3">
    <source>
        <dbReference type="ARBA" id="ARBA00022475"/>
    </source>
</evidence>
<evidence type="ECO:0000256" key="6">
    <source>
        <dbReference type="ARBA" id="ARBA00023136"/>
    </source>
</evidence>
<evidence type="ECO:0000256" key="2">
    <source>
        <dbReference type="ARBA" id="ARBA00011006"/>
    </source>
</evidence>
<proteinExistence type="inferred from homology"/>
<feature type="transmembrane region" description="Helical" evidence="7">
    <location>
        <begin position="45"/>
        <end position="65"/>
    </location>
</feature>
<accession>A0A1X1YFS2</accession>
<feature type="transmembrane region" description="Helical" evidence="7">
    <location>
        <begin position="20"/>
        <end position="38"/>
    </location>
</feature>
<protein>
    <recommendedName>
        <fullName evidence="10">Transglycosylase</fullName>
    </recommendedName>
</protein>
<dbReference type="PANTHER" id="PTHR33884">
    <property type="entry name" value="UPF0410 PROTEIN YMGE"/>
    <property type="match status" value="1"/>
</dbReference>
<reference evidence="8 9" key="1">
    <citation type="submission" date="2016-01" db="EMBL/GenBank/DDBJ databases">
        <title>The new phylogeny of the genus Mycobacterium.</title>
        <authorList>
            <person name="Tarcisio F."/>
            <person name="Conor M."/>
            <person name="Antonella G."/>
            <person name="Elisabetta G."/>
            <person name="Giulia F.S."/>
            <person name="Sara T."/>
            <person name="Anna F."/>
            <person name="Clotilde B."/>
            <person name="Roberto B."/>
            <person name="Veronica D.S."/>
            <person name="Fabio R."/>
            <person name="Monica P."/>
            <person name="Olivier J."/>
            <person name="Enrico T."/>
            <person name="Nicola S."/>
        </authorList>
    </citation>
    <scope>NUCLEOTIDE SEQUENCE [LARGE SCALE GENOMIC DNA]</scope>
    <source>
        <strain evidence="8 9">DSM 45394</strain>
    </source>
</reference>
<dbReference type="Proteomes" id="UP000193866">
    <property type="component" value="Unassembled WGS sequence"/>
</dbReference>
<evidence type="ECO:0000256" key="4">
    <source>
        <dbReference type="ARBA" id="ARBA00022692"/>
    </source>
</evidence>
<evidence type="ECO:0000256" key="5">
    <source>
        <dbReference type="ARBA" id="ARBA00022989"/>
    </source>
</evidence>
<evidence type="ECO:0000256" key="1">
    <source>
        <dbReference type="ARBA" id="ARBA00004651"/>
    </source>
</evidence>
<evidence type="ECO:0000313" key="8">
    <source>
        <dbReference type="EMBL" id="ORW09904.1"/>
    </source>
</evidence>
<comment type="similarity">
    <text evidence="2">Belongs to the UPF0410 family.</text>
</comment>
<feature type="transmembrane region" description="Helical" evidence="7">
    <location>
        <begin position="77"/>
        <end position="96"/>
    </location>
</feature>
<dbReference type="PANTHER" id="PTHR33884:SF3">
    <property type="entry name" value="UPF0410 PROTEIN YMGE"/>
    <property type="match status" value="1"/>
</dbReference>
<dbReference type="OrthoDB" id="4379107at2"/>
<evidence type="ECO:0000313" key="9">
    <source>
        <dbReference type="Proteomes" id="UP000193866"/>
    </source>
</evidence>
<keyword evidence="9" id="KW-1185">Reference proteome</keyword>
<evidence type="ECO:0000256" key="7">
    <source>
        <dbReference type="SAM" id="Phobius"/>
    </source>
</evidence>